<evidence type="ECO:0000313" key="1">
    <source>
        <dbReference type="EMBL" id="TJZ97025.1"/>
    </source>
</evidence>
<reference evidence="1 2" key="1">
    <citation type="submission" date="2019-04" db="EMBL/GenBank/DDBJ databases">
        <title>Streptomyces oryziradicis sp. nov., a novel actinomycete isolated from rhizosphere soil of rice (Oryza sativa L.).</title>
        <authorList>
            <person name="Li C."/>
        </authorList>
    </citation>
    <scope>NUCLEOTIDE SEQUENCE [LARGE SCALE GENOMIC DNA]</scope>
    <source>
        <strain evidence="1 2">NEAU-C40</strain>
    </source>
</reference>
<dbReference type="OrthoDB" id="4242171at2"/>
<dbReference type="AlphaFoldDB" id="A0A4U0RMJ3"/>
<comment type="caution">
    <text evidence="1">The sequence shown here is derived from an EMBL/GenBank/DDBJ whole genome shotgun (WGS) entry which is preliminary data.</text>
</comment>
<accession>A0A4U0RMJ3</accession>
<name>A0A4U0RMJ3_9ACTN</name>
<gene>
    <name evidence="1" type="ORF">FCI23_50295</name>
</gene>
<organism evidence="1 2">
    <name type="scientific">Actinacidiphila oryziradicis</name>
    <dbReference type="NCBI Taxonomy" id="2571141"/>
    <lineage>
        <taxon>Bacteria</taxon>
        <taxon>Bacillati</taxon>
        <taxon>Actinomycetota</taxon>
        <taxon>Actinomycetes</taxon>
        <taxon>Kitasatosporales</taxon>
        <taxon>Streptomycetaceae</taxon>
        <taxon>Actinacidiphila</taxon>
    </lineage>
</organism>
<keyword evidence="2" id="KW-1185">Reference proteome</keyword>
<dbReference type="RefSeq" id="WP_136730671.1">
    <property type="nucleotide sequence ID" value="NZ_SUMC01000152.1"/>
</dbReference>
<proteinExistence type="predicted"/>
<sequence>MSAAEQRKPNVNLSAPIGSIDLRAFDDNGTPYEIFACYDCLLWHAEVAIVEDKVLVREWHVVDCPQFQRLLADDTTEQ</sequence>
<dbReference type="EMBL" id="SUMC01000152">
    <property type="protein sequence ID" value="TJZ97025.1"/>
    <property type="molecule type" value="Genomic_DNA"/>
</dbReference>
<dbReference type="Proteomes" id="UP000305778">
    <property type="component" value="Unassembled WGS sequence"/>
</dbReference>
<evidence type="ECO:0000313" key="2">
    <source>
        <dbReference type="Proteomes" id="UP000305778"/>
    </source>
</evidence>
<protein>
    <submittedName>
        <fullName evidence="1">Uncharacterized protein</fullName>
    </submittedName>
</protein>